<organism evidence="2 3">
    <name type="scientific">Psophocarpus tetragonolobus</name>
    <name type="common">Winged bean</name>
    <name type="synonym">Dolichos tetragonolobus</name>
    <dbReference type="NCBI Taxonomy" id="3891"/>
    <lineage>
        <taxon>Eukaryota</taxon>
        <taxon>Viridiplantae</taxon>
        <taxon>Streptophyta</taxon>
        <taxon>Embryophyta</taxon>
        <taxon>Tracheophyta</taxon>
        <taxon>Spermatophyta</taxon>
        <taxon>Magnoliopsida</taxon>
        <taxon>eudicotyledons</taxon>
        <taxon>Gunneridae</taxon>
        <taxon>Pentapetalae</taxon>
        <taxon>rosids</taxon>
        <taxon>fabids</taxon>
        <taxon>Fabales</taxon>
        <taxon>Fabaceae</taxon>
        <taxon>Papilionoideae</taxon>
        <taxon>50 kb inversion clade</taxon>
        <taxon>NPAAA clade</taxon>
        <taxon>indigoferoid/millettioid clade</taxon>
        <taxon>Phaseoleae</taxon>
        <taxon>Psophocarpus</taxon>
    </lineage>
</organism>
<proteinExistence type="predicted"/>
<feature type="chain" id="PRO_5042970921" evidence="1">
    <location>
        <begin position="25"/>
        <end position="99"/>
    </location>
</feature>
<protein>
    <submittedName>
        <fullName evidence="2">Uncharacterized protein</fullName>
    </submittedName>
</protein>
<accession>A0AAN9S962</accession>
<keyword evidence="1" id="KW-0732">Signal</keyword>
<dbReference type="EMBL" id="JAYMYS010000005">
    <property type="protein sequence ID" value="KAK7391637.1"/>
    <property type="molecule type" value="Genomic_DNA"/>
</dbReference>
<evidence type="ECO:0000313" key="2">
    <source>
        <dbReference type="EMBL" id="KAK7391637.1"/>
    </source>
</evidence>
<gene>
    <name evidence="2" type="ORF">VNO78_20054</name>
</gene>
<comment type="caution">
    <text evidence="2">The sequence shown here is derived from an EMBL/GenBank/DDBJ whole genome shotgun (WGS) entry which is preliminary data.</text>
</comment>
<evidence type="ECO:0000256" key="1">
    <source>
        <dbReference type="SAM" id="SignalP"/>
    </source>
</evidence>
<keyword evidence="3" id="KW-1185">Reference proteome</keyword>
<dbReference type="Proteomes" id="UP001386955">
    <property type="component" value="Unassembled WGS sequence"/>
</dbReference>
<evidence type="ECO:0000313" key="3">
    <source>
        <dbReference type="Proteomes" id="UP001386955"/>
    </source>
</evidence>
<name>A0AAN9S962_PSOTE</name>
<feature type="signal peptide" evidence="1">
    <location>
        <begin position="1"/>
        <end position="24"/>
    </location>
</feature>
<reference evidence="2 3" key="1">
    <citation type="submission" date="2024-01" db="EMBL/GenBank/DDBJ databases">
        <title>The genomes of 5 underutilized Papilionoideae crops provide insights into root nodulation and disease resistanc.</title>
        <authorList>
            <person name="Jiang F."/>
        </authorList>
    </citation>
    <scope>NUCLEOTIDE SEQUENCE [LARGE SCALE GENOMIC DNA]</scope>
    <source>
        <strain evidence="2">DUOXIRENSHENG_FW03</strain>
        <tissue evidence="2">Leaves</tissue>
    </source>
</reference>
<dbReference type="PANTHER" id="PTHR33592:SF5">
    <property type="entry name" value="TRANSMEMBRANE PROTEIN"/>
    <property type="match status" value="1"/>
</dbReference>
<sequence length="99" mass="10727">MKVLNLSFVLILLLAMVHVEPSLAGRVLNMKEDLSLMSLENKGAVTPSGPSTCTYIPGTGGTNCPPVQEMNVAQHIQHHSHETFPRLLVPFGVLATNQH</sequence>
<dbReference type="AlphaFoldDB" id="A0AAN9S962"/>
<dbReference type="PANTHER" id="PTHR33592">
    <property type="entry name" value="TRANSMEMBRANE PROTEIN"/>
    <property type="match status" value="1"/>
</dbReference>